<feature type="transmembrane region" description="Helical" evidence="6">
    <location>
        <begin position="349"/>
        <end position="367"/>
    </location>
</feature>
<protein>
    <submittedName>
        <fullName evidence="7">Exopolysacharide protein Wzx</fullName>
    </submittedName>
</protein>
<keyword evidence="5 6" id="KW-0472">Membrane</keyword>
<feature type="transmembrane region" description="Helical" evidence="6">
    <location>
        <begin position="12"/>
        <end position="33"/>
    </location>
</feature>
<name>G0M1Y3_LACPE</name>
<dbReference type="AlphaFoldDB" id="G0M1Y3"/>
<feature type="transmembrane region" description="Helical" evidence="6">
    <location>
        <begin position="200"/>
        <end position="221"/>
    </location>
</feature>
<accession>G0M1Y3</accession>
<evidence type="ECO:0000313" key="7">
    <source>
        <dbReference type="EMBL" id="CCC16059.1"/>
    </source>
</evidence>
<evidence type="ECO:0000256" key="6">
    <source>
        <dbReference type="SAM" id="Phobius"/>
    </source>
</evidence>
<feature type="transmembrane region" description="Helical" evidence="6">
    <location>
        <begin position="167"/>
        <end position="188"/>
    </location>
</feature>
<gene>
    <name evidence="7" type="ORF">LPENT_00755</name>
</gene>
<dbReference type="EMBL" id="FR874854">
    <property type="protein sequence ID" value="CCC16059.1"/>
    <property type="molecule type" value="Genomic_DNA"/>
</dbReference>
<evidence type="ECO:0000256" key="1">
    <source>
        <dbReference type="ARBA" id="ARBA00004651"/>
    </source>
</evidence>
<feature type="transmembrane region" description="Helical" evidence="6">
    <location>
        <begin position="404"/>
        <end position="423"/>
    </location>
</feature>
<feature type="transmembrane region" description="Helical" evidence="6">
    <location>
        <begin position="429"/>
        <end position="450"/>
    </location>
</feature>
<reference evidence="7" key="1">
    <citation type="journal article" date="2011" name="J. Bacteriol.">
        <title>Genome Sequence of Lactobacillus pentosus IG1, a Strain Isolated from Spanish-Style Green Olive Fermentations.</title>
        <authorList>
            <person name="Maldonado-Barragan A."/>
            <person name="Caballero-Guerrero B."/>
            <person name="Lucena-Padros H."/>
            <person name="Ruiz-Barba J.L."/>
        </authorList>
    </citation>
    <scope>NUCLEOTIDE SEQUENCE</scope>
    <source>
        <strain evidence="7">IG1</strain>
    </source>
</reference>
<dbReference type="InterPro" id="IPR002797">
    <property type="entry name" value="Polysacc_synth"/>
</dbReference>
<feature type="transmembrane region" description="Helical" evidence="6">
    <location>
        <begin position="319"/>
        <end position="342"/>
    </location>
</feature>
<keyword evidence="4 6" id="KW-1133">Transmembrane helix</keyword>
<feature type="transmembrane region" description="Helical" evidence="6">
    <location>
        <begin position="278"/>
        <end position="307"/>
    </location>
</feature>
<evidence type="ECO:0000256" key="2">
    <source>
        <dbReference type="ARBA" id="ARBA00022475"/>
    </source>
</evidence>
<dbReference type="Pfam" id="PF01943">
    <property type="entry name" value="Polysacc_synt"/>
    <property type="match status" value="1"/>
</dbReference>
<feature type="transmembrane region" description="Helical" evidence="6">
    <location>
        <begin position="53"/>
        <end position="71"/>
    </location>
</feature>
<dbReference type="PANTHER" id="PTHR30250">
    <property type="entry name" value="PST FAMILY PREDICTED COLANIC ACID TRANSPORTER"/>
    <property type="match status" value="1"/>
</dbReference>
<feature type="transmembrane region" description="Helical" evidence="6">
    <location>
        <begin position="136"/>
        <end position="161"/>
    </location>
</feature>
<dbReference type="PANTHER" id="PTHR30250:SF11">
    <property type="entry name" value="O-ANTIGEN TRANSPORTER-RELATED"/>
    <property type="match status" value="1"/>
</dbReference>
<dbReference type="InterPro" id="IPR050833">
    <property type="entry name" value="Poly_Biosynth_Transport"/>
</dbReference>
<keyword evidence="2" id="KW-1003">Cell membrane</keyword>
<evidence type="ECO:0000256" key="3">
    <source>
        <dbReference type="ARBA" id="ARBA00022692"/>
    </source>
</evidence>
<dbReference type="GO" id="GO:0005886">
    <property type="term" value="C:plasma membrane"/>
    <property type="evidence" value="ECO:0007669"/>
    <property type="project" value="UniProtKB-SubCell"/>
</dbReference>
<feature type="transmembrane region" description="Helical" evidence="6">
    <location>
        <begin position="83"/>
        <end position="101"/>
    </location>
</feature>
<sequence>MDRYKKLFSNSAIFAIGNLGSKMITFVMVPLYTRYLTTSQYGQSDVLSTIVSLLTPILTLSIIDAVFRFAIDKASDNRQVLTNGIYISLISAVICLLLSPIIARFHYGIYVCVLTYASAIESMFQQFARGIGRSKLYASTGILMTIVTVISNIIMIVLFGWGLNGYLASMLIAQLGGLLYLLIALKAWRYISFNNINKSLAIQMLIYSVPLIPNAVSWWLSNSANKIFIALMIGASANGIYAVANKIPSLISVFYTIFTQAWQISAVEEFKSKDVGKFFSTVLSATMSVLFIGVALLTLLSKILVYILSTPAYYSAWQIVPWLSLAVLYSCVSSFIGTVYTSSMKTGQLLSTTMAGAVINVLMNLIMIPVMGVVGAGVGAAVSFAIVSVLRLRGSRRFIYISVNWRLVTASQILILIELGLMFVFSNVWVGFALAIVFLLIVVINVKPFWPMIQLALKRFKK</sequence>
<evidence type="ECO:0000256" key="4">
    <source>
        <dbReference type="ARBA" id="ARBA00022989"/>
    </source>
</evidence>
<organism evidence="7">
    <name type="scientific">Lactiplantibacillus pentosus IG1</name>
    <dbReference type="NCBI Taxonomy" id="1042160"/>
    <lineage>
        <taxon>Bacteria</taxon>
        <taxon>Bacillati</taxon>
        <taxon>Bacillota</taxon>
        <taxon>Bacilli</taxon>
        <taxon>Lactobacillales</taxon>
        <taxon>Lactobacillaceae</taxon>
        <taxon>Lactiplantibacillus</taxon>
    </lineage>
</organism>
<comment type="subcellular location">
    <subcellularLocation>
        <location evidence="1">Cell membrane</location>
        <topology evidence="1">Multi-pass membrane protein</topology>
    </subcellularLocation>
</comment>
<proteinExistence type="predicted"/>
<evidence type="ECO:0000256" key="5">
    <source>
        <dbReference type="ARBA" id="ARBA00023136"/>
    </source>
</evidence>
<keyword evidence="3 6" id="KW-0812">Transmembrane</keyword>